<dbReference type="OrthoDB" id="3514322at2"/>
<dbReference type="Proteomes" id="UP000093053">
    <property type="component" value="Chromosome"/>
</dbReference>
<dbReference type="KEGG" id="led:BBK82_07870"/>
<reference evidence="4 5" key="1">
    <citation type="submission" date="2016-07" db="EMBL/GenBank/DDBJ databases">
        <title>Complete genome sequence of the Lentzea guizhouensis DHS C013.</title>
        <authorList>
            <person name="Cao C."/>
        </authorList>
    </citation>
    <scope>NUCLEOTIDE SEQUENCE [LARGE SCALE GENOMIC DNA]</scope>
    <source>
        <strain evidence="4 5">DHS C013</strain>
    </source>
</reference>
<organism evidence="4 5">
    <name type="scientific">Lentzea guizhouensis</name>
    <dbReference type="NCBI Taxonomy" id="1586287"/>
    <lineage>
        <taxon>Bacteria</taxon>
        <taxon>Bacillati</taxon>
        <taxon>Actinomycetota</taxon>
        <taxon>Actinomycetes</taxon>
        <taxon>Pseudonocardiales</taxon>
        <taxon>Pseudonocardiaceae</taxon>
        <taxon>Lentzea</taxon>
    </lineage>
</organism>
<dbReference type="PANTHER" id="PTHR45947">
    <property type="entry name" value="SULFOQUINOVOSYL TRANSFERASE SQD2"/>
    <property type="match status" value="1"/>
</dbReference>
<gene>
    <name evidence="4" type="ORF">BBK82_07870</name>
</gene>
<dbReference type="GO" id="GO:1901137">
    <property type="term" value="P:carbohydrate derivative biosynthetic process"/>
    <property type="evidence" value="ECO:0007669"/>
    <property type="project" value="UniProtKB-ARBA"/>
</dbReference>
<dbReference type="InterPro" id="IPR050194">
    <property type="entry name" value="Glycosyltransferase_grp1"/>
</dbReference>
<evidence type="ECO:0000256" key="1">
    <source>
        <dbReference type="ARBA" id="ARBA00022676"/>
    </source>
</evidence>
<dbReference type="GO" id="GO:0016757">
    <property type="term" value="F:glycosyltransferase activity"/>
    <property type="evidence" value="ECO:0007669"/>
    <property type="project" value="UniProtKB-KW"/>
</dbReference>
<evidence type="ECO:0000313" key="4">
    <source>
        <dbReference type="EMBL" id="ANZ35999.1"/>
    </source>
</evidence>
<evidence type="ECO:0000259" key="3">
    <source>
        <dbReference type="Pfam" id="PF13439"/>
    </source>
</evidence>
<protein>
    <submittedName>
        <fullName evidence="4">Glycosyltransferase</fullName>
    </submittedName>
</protein>
<evidence type="ECO:0000256" key="2">
    <source>
        <dbReference type="ARBA" id="ARBA00022679"/>
    </source>
</evidence>
<keyword evidence="1" id="KW-0328">Glycosyltransferase</keyword>
<keyword evidence="5" id="KW-1185">Reference proteome</keyword>
<feature type="domain" description="Glycosyltransferase subfamily 4-like N-terminal" evidence="3">
    <location>
        <begin position="24"/>
        <end position="180"/>
    </location>
</feature>
<accession>A0A1B2HE49</accession>
<sequence length="380" mass="40640">MPDASKPLTIAFVLASYTRDAPAGMERATAALAHGLRQLGHRALIITATEPEQTTNKKVDEDLVVLGSVGVTFPADDDELREAISTHGQDEIIADDLRALYRRHHVDIAVYVDALWGLGRLAPACDGVRTVLAMHVVGHDQDLVPALERADVVVAPSTTVLGQAHDQGYDSTCWQVVPNALLDDHGAPDARQREALRQGGPVRVLARLGPEKNVRALLDAGRLVDRGIEVVLAEAGFEHTAGAQAAEYRRCAYCAAHLPMGSIRDAGLPWDQVQPWLAEAAVVIVPSTKETFGLVALEAMGVGTPVVAFDVDNLPVLIGSGEGAGGIVVPRAQGEFGLWGAAEVLLDDPVRYAALSRAAYYRSRDYLPTTVAHDFLKAVR</sequence>
<dbReference type="STRING" id="1586287.BBK82_07870"/>
<dbReference type="AlphaFoldDB" id="A0A1B2HE49"/>
<dbReference type="RefSeq" id="WP_065914406.1">
    <property type="nucleotide sequence ID" value="NZ_CP016793.1"/>
</dbReference>
<name>A0A1B2HE49_9PSEU</name>
<evidence type="ECO:0000313" key="5">
    <source>
        <dbReference type="Proteomes" id="UP000093053"/>
    </source>
</evidence>
<dbReference type="PANTHER" id="PTHR45947:SF13">
    <property type="entry name" value="TRANSFERASE"/>
    <property type="match status" value="1"/>
</dbReference>
<proteinExistence type="predicted"/>
<dbReference type="EMBL" id="CP016793">
    <property type="protein sequence ID" value="ANZ35999.1"/>
    <property type="molecule type" value="Genomic_DNA"/>
</dbReference>
<dbReference type="Pfam" id="PF13439">
    <property type="entry name" value="Glyco_transf_4"/>
    <property type="match status" value="1"/>
</dbReference>
<keyword evidence="2 4" id="KW-0808">Transferase</keyword>
<dbReference type="SUPFAM" id="SSF53756">
    <property type="entry name" value="UDP-Glycosyltransferase/glycogen phosphorylase"/>
    <property type="match status" value="1"/>
</dbReference>
<dbReference type="InterPro" id="IPR028098">
    <property type="entry name" value="Glyco_trans_4-like_N"/>
</dbReference>
<dbReference type="Gene3D" id="3.40.50.2000">
    <property type="entry name" value="Glycogen Phosphorylase B"/>
    <property type="match status" value="2"/>
</dbReference>
<dbReference type="Pfam" id="PF13692">
    <property type="entry name" value="Glyco_trans_1_4"/>
    <property type="match status" value="1"/>
</dbReference>
<dbReference type="CDD" id="cd03801">
    <property type="entry name" value="GT4_PimA-like"/>
    <property type="match status" value="1"/>
</dbReference>